<keyword evidence="2" id="KW-1185">Reference proteome</keyword>
<dbReference type="Gene3D" id="1.10.10.10">
    <property type="entry name" value="Winged helix-like DNA-binding domain superfamily/Winged helix DNA-binding domain"/>
    <property type="match status" value="1"/>
</dbReference>
<organism evidence="1 2">
    <name type="scientific">Lacrimispora celerecrescens</name>
    <dbReference type="NCBI Taxonomy" id="29354"/>
    <lineage>
        <taxon>Bacteria</taxon>
        <taxon>Bacillati</taxon>
        <taxon>Bacillota</taxon>
        <taxon>Clostridia</taxon>
        <taxon>Lachnospirales</taxon>
        <taxon>Lachnospiraceae</taxon>
        <taxon>Lacrimispora</taxon>
    </lineage>
</organism>
<dbReference type="SUPFAM" id="SSF46785">
    <property type="entry name" value="Winged helix' DNA-binding domain"/>
    <property type="match status" value="1"/>
</dbReference>
<dbReference type="STRING" id="29354.IO98_10530"/>
<dbReference type="AlphaFoldDB" id="A0A084JN30"/>
<evidence type="ECO:0000313" key="2">
    <source>
        <dbReference type="Proteomes" id="UP000028525"/>
    </source>
</evidence>
<dbReference type="RefSeq" id="WP_038280766.1">
    <property type="nucleotide sequence ID" value="NZ_JPME01000012.1"/>
</dbReference>
<evidence type="ECO:0008006" key="3">
    <source>
        <dbReference type="Google" id="ProtNLM"/>
    </source>
</evidence>
<dbReference type="InterPro" id="IPR036388">
    <property type="entry name" value="WH-like_DNA-bd_sf"/>
</dbReference>
<proteinExistence type="predicted"/>
<dbReference type="Pfam" id="PF14277">
    <property type="entry name" value="DUF4364"/>
    <property type="match status" value="1"/>
</dbReference>
<dbReference type="InterPro" id="IPR036390">
    <property type="entry name" value="WH_DNA-bd_sf"/>
</dbReference>
<reference evidence="1 2" key="1">
    <citation type="submission" date="2014-07" db="EMBL/GenBank/DDBJ databases">
        <title>Draft genome of Clostridium celerecrescens 152B isolated from sediments associated with methane hydrate from Krishna Godavari basin.</title>
        <authorList>
            <person name="Honkalas V.S."/>
            <person name="Dabir A.P."/>
            <person name="Arora P."/>
            <person name="Dhakephalkar P.K."/>
        </authorList>
    </citation>
    <scope>NUCLEOTIDE SEQUENCE [LARGE SCALE GENOMIC DNA]</scope>
    <source>
        <strain evidence="1 2">152B</strain>
    </source>
</reference>
<sequence length="174" mass="20286">MLSEPMTLYKLMILYMLKQVNFPLTSAQLSNFFLEHEYTTYFTLNQALNELLEARLLHVETNHNSSRYEITREGEETLSFFGSKISPAIINDMDEYLKENKFRLRNEVGVTADFYKSTSHDYIVHCQVREGKNCLINLELSVPDKDQAEIMCDHWKSKSQEIYAFAMKSLMSGS</sequence>
<gene>
    <name evidence="1" type="ORF">IO98_10530</name>
</gene>
<dbReference type="InterPro" id="IPR025374">
    <property type="entry name" value="DUF4364"/>
</dbReference>
<protein>
    <recommendedName>
        <fullName evidence="3">DUF4364 domain-containing protein</fullName>
    </recommendedName>
</protein>
<accession>A0A084JN30</accession>
<dbReference type="OrthoDB" id="9783597at2"/>
<evidence type="ECO:0000313" key="1">
    <source>
        <dbReference type="EMBL" id="KEZ90364.1"/>
    </source>
</evidence>
<comment type="caution">
    <text evidence="1">The sequence shown here is derived from an EMBL/GenBank/DDBJ whole genome shotgun (WGS) entry which is preliminary data.</text>
</comment>
<dbReference type="Proteomes" id="UP000028525">
    <property type="component" value="Unassembled WGS sequence"/>
</dbReference>
<dbReference type="EMBL" id="JPME01000012">
    <property type="protein sequence ID" value="KEZ90364.1"/>
    <property type="molecule type" value="Genomic_DNA"/>
</dbReference>
<name>A0A084JN30_9FIRM</name>